<evidence type="ECO:0000313" key="2">
    <source>
        <dbReference type="Proteomes" id="UP000091918"/>
    </source>
</evidence>
<dbReference type="EMBL" id="LGUA01004121">
    <property type="protein sequence ID" value="OAX76900.1"/>
    <property type="molecule type" value="Genomic_DNA"/>
</dbReference>
<accession>A0A1B7NJQ7</accession>
<dbReference type="Proteomes" id="UP000091918">
    <property type="component" value="Unassembled WGS sequence"/>
</dbReference>
<gene>
    <name evidence="1" type="ORF">ACJ72_08807</name>
</gene>
<proteinExistence type="predicted"/>
<protein>
    <submittedName>
        <fullName evidence="1">Uncharacterized protein</fullName>
    </submittedName>
</protein>
<name>A0A1B7NJQ7_9EURO</name>
<comment type="caution">
    <text evidence="1">The sequence shown here is derived from an EMBL/GenBank/DDBJ whole genome shotgun (WGS) entry which is preliminary data.</text>
</comment>
<evidence type="ECO:0000313" key="1">
    <source>
        <dbReference type="EMBL" id="OAX76900.1"/>
    </source>
</evidence>
<dbReference type="AlphaFoldDB" id="A0A1B7NJQ7"/>
<keyword evidence="2" id="KW-1185">Reference proteome</keyword>
<dbReference type="OrthoDB" id="5430668at2759"/>
<sequence>MTEVFAVFSFGQKVDEGYKKNEDKQLLLKDFVSFLSIGHFDLEKADDSLFEVFLLYSEHEGLRSFLSELFLRIQSQDHSQDQSKNMASSEEVNVASSGSPLLTGRERIISTRPMPAPGSADAPCFDGKDVTEFLNRYRVLYTTHHLAEPMALDLLPSYCSIRTRGNVAAIVAKERKSWNAIEARLRKEY</sequence>
<reference evidence="1 2" key="1">
    <citation type="submission" date="2015-07" db="EMBL/GenBank/DDBJ databases">
        <title>Emmonsia species relationships and genome sequence.</title>
        <authorList>
            <person name="Cuomo C.A."/>
            <person name="Schwartz I.S."/>
            <person name="Kenyon C."/>
            <person name="de Hoog G.S."/>
            <person name="Govender N.P."/>
            <person name="Botha A."/>
            <person name="Moreno L."/>
            <person name="de Vries M."/>
            <person name="Munoz J.F."/>
            <person name="Stielow J.B."/>
        </authorList>
    </citation>
    <scope>NUCLEOTIDE SEQUENCE [LARGE SCALE GENOMIC DNA]</scope>
    <source>
        <strain evidence="1 2">CBS 136260</strain>
    </source>
</reference>
<organism evidence="1 2">
    <name type="scientific">Emergomyces africanus</name>
    <dbReference type="NCBI Taxonomy" id="1955775"/>
    <lineage>
        <taxon>Eukaryota</taxon>
        <taxon>Fungi</taxon>
        <taxon>Dikarya</taxon>
        <taxon>Ascomycota</taxon>
        <taxon>Pezizomycotina</taxon>
        <taxon>Eurotiomycetes</taxon>
        <taxon>Eurotiomycetidae</taxon>
        <taxon>Onygenales</taxon>
        <taxon>Ajellomycetaceae</taxon>
        <taxon>Emergomyces</taxon>
    </lineage>
</organism>